<reference evidence="2 3" key="1">
    <citation type="submission" date="2019-05" db="EMBL/GenBank/DDBJ databases">
        <title>Another draft genome of Portunus trituberculatus and its Hox gene families provides insights of decapod evolution.</title>
        <authorList>
            <person name="Jeong J.-H."/>
            <person name="Song I."/>
            <person name="Kim S."/>
            <person name="Choi T."/>
            <person name="Kim D."/>
            <person name="Ryu S."/>
            <person name="Kim W."/>
        </authorList>
    </citation>
    <scope>NUCLEOTIDE SEQUENCE [LARGE SCALE GENOMIC DNA]</scope>
    <source>
        <tissue evidence="2">Muscle</tissue>
    </source>
</reference>
<feature type="compositionally biased region" description="Basic and acidic residues" evidence="1">
    <location>
        <begin position="41"/>
        <end position="50"/>
    </location>
</feature>
<feature type="region of interest" description="Disordered" evidence="1">
    <location>
        <begin position="41"/>
        <end position="71"/>
    </location>
</feature>
<proteinExistence type="predicted"/>
<gene>
    <name evidence="2" type="ORF">E2C01_063575</name>
</gene>
<organism evidence="2 3">
    <name type="scientific">Portunus trituberculatus</name>
    <name type="common">Swimming crab</name>
    <name type="synonym">Neptunus trituberculatus</name>
    <dbReference type="NCBI Taxonomy" id="210409"/>
    <lineage>
        <taxon>Eukaryota</taxon>
        <taxon>Metazoa</taxon>
        <taxon>Ecdysozoa</taxon>
        <taxon>Arthropoda</taxon>
        <taxon>Crustacea</taxon>
        <taxon>Multicrustacea</taxon>
        <taxon>Malacostraca</taxon>
        <taxon>Eumalacostraca</taxon>
        <taxon>Eucarida</taxon>
        <taxon>Decapoda</taxon>
        <taxon>Pleocyemata</taxon>
        <taxon>Brachyura</taxon>
        <taxon>Eubrachyura</taxon>
        <taxon>Portunoidea</taxon>
        <taxon>Portunidae</taxon>
        <taxon>Portuninae</taxon>
        <taxon>Portunus</taxon>
    </lineage>
</organism>
<protein>
    <submittedName>
        <fullName evidence="2">Uncharacterized protein</fullName>
    </submittedName>
</protein>
<comment type="caution">
    <text evidence="2">The sequence shown here is derived from an EMBL/GenBank/DDBJ whole genome shotgun (WGS) entry which is preliminary data.</text>
</comment>
<dbReference type="Proteomes" id="UP000324222">
    <property type="component" value="Unassembled WGS sequence"/>
</dbReference>
<accession>A0A5B7HE18</accession>
<dbReference type="AlphaFoldDB" id="A0A5B7HE18"/>
<feature type="compositionally biased region" description="Acidic residues" evidence="1">
    <location>
        <begin position="51"/>
        <end position="71"/>
    </location>
</feature>
<evidence type="ECO:0000313" key="3">
    <source>
        <dbReference type="Proteomes" id="UP000324222"/>
    </source>
</evidence>
<evidence type="ECO:0000256" key="1">
    <source>
        <dbReference type="SAM" id="MobiDB-lite"/>
    </source>
</evidence>
<name>A0A5B7HE18_PORTR</name>
<evidence type="ECO:0000313" key="2">
    <source>
        <dbReference type="EMBL" id="MPC69352.1"/>
    </source>
</evidence>
<keyword evidence="3" id="KW-1185">Reference proteome</keyword>
<sequence>MALGDASVEILLPGGVVKGGLRKDTSHSLVTEQQKCDPIWKWETPTKKAEEEEEEEEKEEEEEEEEEEVTE</sequence>
<dbReference type="EMBL" id="VSRR010029260">
    <property type="protein sequence ID" value="MPC69352.1"/>
    <property type="molecule type" value="Genomic_DNA"/>
</dbReference>